<evidence type="ECO:0000313" key="10">
    <source>
        <dbReference type="EMBL" id="KAK4484566.1"/>
    </source>
</evidence>
<evidence type="ECO:0000256" key="2">
    <source>
        <dbReference type="ARBA" id="ARBA00007727"/>
    </source>
</evidence>
<feature type="domain" description="Trichome birefringence-like N-terminal" evidence="9">
    <location>
        <begin position="29"/>
        <end position="81"/>
    </location>
</feature>
<evidence type="ECO:0000256" key="7">
    <source>
        <dbReference type="SAM" id="SignalP"/>
    </source>
</evidence>
<name>A0ABR0D6M2_9LAMI</name>
<dbReference type="EMBL" id="JAYDYQ010002533">
    <property type="protein sequence ID" value="KAK4484566.1"/>
    <property type="molecule type" value="Genomic_DNA"/>
</dbReference>
<keyword evidence="4" id="KW-0735">Signal-anchor</keyword>
<dbReference type="Proteomes" id="UP001291926">
    <property type="component" value="Unassembled WGS sequence"/>
</dbReference>
<evidence type="ECO:0000259" key="9">
    <source>
        <dbReference type="Pfam" id="PF14416"/>
    </source>
</evidence>
<dbReference type="Pfam" id="PF13839">
    <property type="entry name" value="PC-Esterase"/>
    <property type="match status" value="1"/>
</dbReference>
<gene>
    <name evidence="10" type="ORF">RD792_007150</name>
</gene>
<evidence type="ECO:0000256" key="6">
    <source>
        <dbReference type="ARBA" id="ARBA00023136"/>
    </source>
</evidence>
<keyword evidence="3" id="KW-0812">Transmembrane</keyword>
<keyword evidence="5" id="KW-1133">Transmembrane helix</keyword>
<dbReference type="PANTHER" id="PTHR32285:SF372">
    <property type="entry name" value="PROTEIN TRICHOME BIREFRINGENCE-LIKE 43"/>
    <property type="match status" value="1"/>
</dbReference>
<evidence type="ECO:0000256" key="4">
    <source>
        <dbReference type="ARBA" id="ARBA00022968"/>
    </source>
</evidence>
<sequence>MGSSFFATFLVIFSLLNYNINGKVISQKGCDIFQGKWVYDNSYPLYNTKLCPFIENMFECQENSRPDKDYMKYRWQPSGCKLPRFNGIDFLNKIKGKQLMFVGDSISLNQWQSLTCLLHIAVPQAKYISKRTGGLSNFTFPAYNVSLLFLRNAFLVDIVNERRGRVLRLDSISTSKIWGRMDIMIFDSWHWWLHTGRKQPWDLIVDGNTTTKDMNRMLVYEKALNTWAKWIDSNVNPTKSKVFFQGVSPDHASGQLGAPLNKNCDGQTKLLENPGGPHPAELVLEKVVEKMVKPVYLLNITTLSQLRIDGHPSVYGNGHQHNYSDCTHWCLAGVPDIWNELFYAAL</sequence>
<evidence type="ECO:0000256" key="1">
    <source>
        <dbReference type="ARBA" id="ARBA00004167"/>
    </source>
</evidence>
<evidence type="ECO:0000313" key="11">
    <source>
        <dbReference type="Proteomes" id="UP001291926"/>
    </source>
</evidence>
<keyword evidence="11" id="KW-1185">Reference proteome</keyword>
<keyword evidence="7" id="KW-0732">Signal</keyword>
<comment type="caution">
    <text evidence="10">The sequence shown here is derived from an EMBL/GenBank/DDBJ whole genome shotgun (WGS) entry which is preliminary data.</text>
</comment>
<dbReference type="InterPro" id="IPR029962">
    <property type="entry name" value="TBL"/>
</dbReference>
<dbReference type="InterPro" id="IPR025846">
    <property type="entry name" value="TBL_N"/>
</dbReference>
<dbReference type="Pfam" id="PF14416">
    <property type="entry name" value="PMR5N"/>
    <property type="match status" value="1"/>
</dbReference>
<comment type="similarity">
    <text evidence="2">Belongs to the PC-esterase family. TBL subfamily.</text>
</comment>
<accession>A0ABR0D6M2</accession>
<feature type="domain" description="Trichome birefringence-like C-terminal" evidence="8">
    <location>
        <begin position="82"/>
        <end position="344"/>
    </location>
</feature>
<organism evidence="10 11">
    <name type="scientific">Penstemon davidsonii</name>
    <dbReference type="NCBI Taxonomy" id="160366"/>
    <lineage>
        <taxon>Eukaryota</taxon>
        <taxon>Viridiplantae</taxon>
        <taxon>Streptophyta</taxon>
        <taxon>Embryophyta</taxon>
        <taxon>Tracheophyta</taxon>
        <taxon>Spermatophyta</taxon>
        <taxon>Magnoliopsida</taxon>
        <taxon>eudicotyledons</taxon>
        <taxon>Gunneridae</taxon>
        <taxon>Pentapetalae</taxon>
        <taxon>asterids</taxon>
        <taxon>lamiids</taxon>
        <taxon>Lamiales</taxon>
        <taxon>Plantaginaceae</taxon>
        <taxon>Cheloneae</taxon>
        <taxon>Penstemon</taxon>
    </lineage>
</organism>
<dbReference type="PANTHER" id="PTHR32285">
    <property type="entry name" value="PROTEIN TRICHOME BIREFRINGENCE-LIKE 9-RELATED"/>
    <property type="match status" value="1"/>
</dbReference>
<evidence type="ECO:0000256" key="3">
    <source>
        <dbReference type="ARBA" id="ARBA00022692"/>
    </source>
</evidence>
<protein>
    <recommendedName>
        <fullName evidence="12">Trichome birefringence-like N-terminal domain-containing protein</fullName>
    </recommendedName>
</protein>
<keyword evidence="6" id="KW-0472">Membrane</keyword>
<feature type="chain" id="PRO_5046654660" description="Trichome birefringence-like N-terminal domain-containing protein" evidence="7">
    <location>
        <begin position="23"/>
        <end position="346"/>
    </location>
</feature>
<evidence type="ECO:0000259" key="8">
    <source>
        <dbReference type="Pfam" id="PF13839"/>
    </source>
</evidence>
<evidence type="ECO:0000256" key="5">
    <source>
        <dbReference type="ARBA" id="ARBA00022989"/>
    </source>
</evidence>
<evidence type="ECO:0008006" key="12">
    <source>
        <dbReference type="Google" id="ProtNLM"/>
    </source>
</evidence>
<dbReference type="InterPro" id="IPR026057">
    <property type="entry name" value="TBL_C"/>
</dbReference>
<feature type="signal peptide" evidence="7">
    <location>
        <begin position="1"/>
        <end position="22"/>
    </location>
</feature>
<comment type="subcellular location">
    <subcellularLocation>
        <location evidence="1">Membrane</location>
        <topology evidence="1">Single-pass membrane protein</topology>
    </subcellularLocation>
</comment>
<proteinExistence type="inferred from homology"/>
<reference evidence="10 11" key="1">
    <citation type="journal article" date="2023" name="bioRxiv">
        <title>Genome report: Whole genome sequence and annotation of Penstemon davidsonii.</title>
        <authorList>
            <person name="Ostevik K.L."/>
            <person name="Alabady M."/>
            <person name="Zhang M."/>
            <person name="Rausher M.D."/>
        </authorList>
    </citation>
    <scope>NUCLEOTIDE SEQUENCE [LARGE SCALE GENOMIC DNA]</scope>
    <source>
        <strain evidence="10">DNT005</strain>
        <tissue evidence="10">Whole leaf</tissue>
    </source>
</reference>